<organism evidence="2 3">
    <name type="scientific">Pseudovibrio denitrificans</name>
    <dbReference type="NCBI Taxonomy" id="258256"/>
    <lineage>
        <taxon>Bacteria</taxon>
        <taxon>Pseudomonadati</taxon>
        <taxon>Pseudomonadota</taxon>
        <taxon>Alphaproteobacteria</taxon>
        <taxon>Hyphomicrobiales</taxon>
        <taxon>Stappiaceae</taxon>
        <taxon>Pseudovibrio</taxon>
    </lineage>
</organism>
<keyword evidence="1" id="KW-0812">Transmembrane</keyword>
<keyword evidence="3" id="KW-1185">Reference proteome</keyword>
<dbReference type="CDD" id="cd10922">
    <property type="entry name" value="CE4_PelA_like_C"/>
    <property type="match status" value="1"/>
</dbReference>
<dbReference type="EMBL" id="FPBD01000002">
    <property type="protein sequence ID" value="SFT58192.1"/>
    <property type="molecule type" value="Genomic_DNA"/>
</dbReference>
<gene>
    <name evidence="2" type="ORF">SAMN05444141_102101</name>
</gene>
<dbReference type="Proteomes" id="UP000183371">
    <property type="component" value="Unassembled WGS sequence"/>
</dbReference>
<sequence>MCEVRSNCSLYPFHIEGIWQLFLARITRQLGALILYGFGVLGFVCFINNSQAAMVKREIIGIYDSLREAEPSATAIHNFLEMPLNHLGYSIRYLDVNAELPEVGDLENATAVVTWFQGALADPHRYFAWAQEQARAGRRFLVFGETGIKNLRDDRVVLNSFLKHLGLRFETGFVLLTSGSSDLQLHSELMEFERPFYKILPGYSLVSKISADGLSVASVRPPERLGAERTQLAFIGAGGAYVQSGFAIARDDVLNRHKWLIDPIGFLQRALGPILFPIPDTSTLMGRRIYFSHIDGDGWNNVSYAAKYRDQQVLSGEVMLRKLIEPYPDLPVTYGLVTADVDKSEGGDDRGVGLVRELFALPQVEVASHTHSHPFHWSFYRDYDREKELALIQEKNVANTPAAEGPVSWLSRRFFGESGKSSFKKYLAQNVAMPRYYMRKPFSLIGEIGGSLRQAERYAPKGKEAKLFLWSGDTQPFEEALAYTRELGVYNMNGGDTRFDRDWPSLSYVAPLSRQVGAERQIYAVASNENTYTNDWTGPFYGFSQLHQTVDNTESPIRLRPYNVYYHTYSAEHDASLHAVKKHLDRARDGAYLPIFASHYAAIANSFFDVKLYQTGERSWLVLNRGSLQTFRFDDAEQWQVDLSKSVGVIGSKHYQTSLYVSLDPSARVPEIVLTKRDTASAVSVSSISEARWQVYDWRAEPCHISFRSLGFGMGEFQFHGLSAHSYRLEVKRGGIVLLSDKVQASQAGDLHLDLPVSGIEPLEISLVCRNSVSTAHMIEMEERR</sequence>
<reference evidence="3" key="1">
    <citation type="submission" date="2016-10" db="EMBL/GenBank/DDBJ databases">
        <authorList>
            <person name="Varghese N."/>
            <person name="Submissions S."/>
        </authorList>
    </citation>
    <scope>NUCLEOTIDE SEQUENCE [LARGE SCALE GENOMIC DNA]</scope>
    <source>
        <strain evidence="3">DSM 17465</strain>
    </source>
</reference>
<name>A0A1I6Z657_9HYPH</name>
<evidence type="ECO:0000313" key="2">
    <source>
        <dbReference type="EMBL" id="SFT58192.1"/>
    </source>
</evidence>
<proteinExistence type="predicted"/>
<keyword evidence="1" id="KW-1133">Transmembrane helix</keyword>
<dbReference type="AlphaFoldDB" id="A0A1I6Z657"/>
<accession>A0A1I6Z657</accession>
<evidence type="ECO:0000256" key="1">
    <source>
        <dbReference type="SAM" id="Phobius"/>
    </source>
</evidence>
<evidence type="ECO:0000313" key="3">
    <source>
        <dbReference type="Proteomes" id="UP000183371"/>
    </source>
</evidence>
<keyword evidence="1" id="KW-0472">Membrane</keyword>
<feature type="transmembrane region" description="Helical" evidence="1">
    <location>
        <begin position="30"/>
        <end position="49"/>
    </location>
</feature>
<dbReference type="PANTHER" id="PTHR35882:SF1">
    <property type="match status" value="1"/>
</dbReference>
<dbReference type="PANTHER" id="PTHR35882">
    <property type="entry name" value="PELA"/>
    <property type="match status" value="1"/>
</dbReference>
<protein>
    <submittedName>
        <fullName evidence="2">Uncharacterized protein</fullName>
    </submittedName>
</protein>